<proteinExistence type="predicted"/>
<keyword evidence="1" id="KW-0472">Membrane</keyword>
<organism evidence="2 3">
    <name type="scientific">Thanatephorus cucumeris (strain AG1-IA)</name>
    <name type="common">Rice sheath blight fungus</name>
    <name type="synonym">Rhizoctonia solani</name>
    <dbReference type="NCBI Taxonomy" id="983506"/>
    <lineage>
        <taxon>Eukaryota</taxon>
        <taxon>Fungi</taxon>
        <taxon>Dikarya</taxon>
        <taxon>Basidiomycota</taxon>
        <taxon>Agaricomycotina</taxon>
        <taxon>Agaricomycetes</taxon>
        <taxon>Cantharellales</taxon>
        <taxon>Ceratobasidiaceae</taxon>
        <taxon>Rhizoctonia</taxon>
        <taxon>Rhizoctonia solani AG-1</taxon>
    </lineage>
</organism>
<dbReference type="OrthoDB" id="2123952at2759"/>
<dbReference type="Proteomes" id="UP000011668">
    <property type="component" value="Unassembled WGS sequence"/>
</dbReference>
<name>L8WTW3_THACA</name>
<dbReference type="EMBL" id="AFRT01001031">
    <property type="protein sequence ID" value="ELU41596.1"/>
    <property type="molecule type" value="Genomic_DNA"/>
</dbReference>
<dbReference type="AlphaFoldDB" id="L8WTW3"/>
<evidence type="ECO:0000313" key="3">
    <source>
        <dbReference type="Proteomes" id="UP000011668"/>
    </source>
</evidence>
<keyword evidence="1" id="KW-1133">Transmembrane helix</keyword>
<keyword evidence="3" id="KW-1185">Reference proteome</keyword>
<comment type="caution">
    <text evidence="2">The sequence shown here is derived from an EMBL/GenBank/DDBJ whole genome shotgun (WGS) entry which is preliminary data.</text>
</comment>
<feature type="transmembrane region" description="Helical" evidence="1">
    <location>
        <begin position="46"/>
        <end position="64"/>
    </location>
</feature>
<gene>
    <name evidence="2" type="ORF">AG1IA_04374</name>
</gene>
<evidence type="ECO:0000313" key="2">
    <source>
        <dbReference type="EMBL" id="ELU41596.1"/>
    </source>
</evidence>
<keyword evidence="1" id="KW-0812">Transmembrane</keyword>
<evidence type="ECO:0000256" key="1">
    <source>
        <dbReference type="SAM" id="Phobius"/>
    </source>
</evidence>
<dbReference type="HOGENOM" id="CLU_1518857_0_0_1"/>
<protein>
    <submittedName>
        <fullName evidence="2">WBP-1 domain-containing protein</fullName>
    </submittedName>
</protein>
<accession>L8WTW3</accession>
<sequence>MPSKRWLSSTGRQYKLVVIKNAIARFANEIEAIRETTNVGDGATLSLVYIIVYAATCALHMPYIRQWVHDDNRTSERNHLRSICKDGASTATAILRNLREVTAVVIPVWQGVSQHFLWFTTPPPPLPKRDDLIDELDFAEQAEVDKQLDEMVGWMHDMRGTFPVLGMQADKLDTKRR</sequence>
<reference evidence="2 3" key="1">
    <citation type="journal article" date="2013" name="Nat. Commun.">
        <title>The evolution and pathogenic mechanisms of the rice sheath blight pathogen.</title>
        <authorList>
            <person name="Zheng A."/>
            <person name="Lin R."/>
            <person name="Xu L."/>
            <person name="Qin P."/>
            <person name="Tang C."/>
            <person name="Ai P."/>
            <person name="Zhang D."/>
            <person name="Liu Y."/>
            <person name="Sun Z."/>
            <person name="Feng H."/>
            <person name="Wang Y."/>
            <person name="Chen Y."/>
            <person name="Liang X."/>
            <person name="Fu R."/>
            <person name="Li Q."/>
            <person name="Zhang J."/>
            <person name="Yu X."/>
            <person name="Xie Z."/>
            <person name="Ding L."/>
            <person name="Guan P."/>
            <person name="Tang J."/>
            <person name="Liang Y."/>
            <person name="Wang S."/>
            <person name="Deng Q."/>
            <person name="Li S."/>
            <person name="Zhu J."/>
            <person name="Wang L."/>
            <person name="Liu H."/>
            <person name="Li P."/>
        </authorList>
    </citation>
    <scope>NUCLEOTIDE SEQUENCE [LARGE SCALE GENOMIC DNA]</scope>
    <source>
        <strain evidence="3">AG-1 IA</strain>
    </source>
</reference>